<dbReference type="Proteomes" id="UP001341840">
    <property type="component" value="Unassembled WGS sequence"/>
</dbReference>
<name>A0ABU6R4K3_9FABA</name>
<evidence type="ECO:0000313" key="6">
    <source>
        <dbReference type="Proteomes" id="UP001341840"/>
    </source>
</evidence>
<dbReference type="Pfam" id="PF13499">
    <property type="entry name" value="EF-hand_7"/>
    <property type="match status" value="2"/>
</dbReference>
<dbReference type="InterPro" id="IPR002048">
    <property type="entry name" value="EF_hand_dom"/>
</dbReference>
<feature type="domain" description="EF-hand" evidence="4">
    <location>
        <begin position="178"/>
        <end position="211"/>
    </location>
</feature>
<dbReference type="InterPro" id="IPR039647">
    <property type="entry name" value="EF_hand_pair_protein_CML-like"/>
</dbReference>
<dbReference type="CDD" id="cd00051">
    <property type="entry name" value="EFh"/>
    <property type="match status" value="2"/>
</dbReference>
<dbReference type="PROSITE" id="PS50222">
    <property type="entry name" value="EF_HAND_2"/>
    <property type="match status" value="3"/>
</dbReference>
<dbReference type="InterPro" id="IPR018247">
    <property type="entry name" value="EF_Hand_1_Ca_BS"/>
</dbReference>
<evidence type="ECO:0000256" key="2">
    <source>
        <dbReference type="ARBA" id="ARBA00022737"/>
    </source>
</evidence>
<dbReference type="EMBL" id="JASCZI010030212">
    <property type="protein sequence ID" value="MED6118431.1"/>
    <property type="molecule type" value="Genomic_DNA"/>
</dbReference>
<dbReference type="PROSITE" id="PS00018">
    <property type="entry name" value="EF_HAND_1"/>
    <property type="match status" value="2"/>
</dbReference>
<keyword evidence="3" id="KW-0106">Calcium</keyword>
<evidence type="ECO:0000259" key="4">
    <source>
        <dbReference type="PROSITE" id="PS50222"/>
    </source>
</evidence>
<keyword evidence="6" id="KW-1185">Reference proteome</keyword>
<dbReference type="InterPro" id="IPR011992">
    <property type="entry name" value="EF-hand-dom_pair"/>
</dbReference>
<organism evidence="5 6">
    <name type="scientific">Stylosanthes scabra</name>
    <dbReference type="NCBI Taxonomy" id="79078"/>
    <lineage>
        <taxon>Eukaryota</taxon>
        <taxon>Viridiplantae</taxon>
        <taxon>Streptophyta</taxon>
        <taxon>Embryophyta</taxon>
        <taxon>Tracheophyta</taxon>
        <taxon>Spermatophyta</taxon>
        <taxon>Magnoliopsida</taxon>
        <taxon>eudicotyledons</taxon>
        <taxon>Gunneridae</taxon>
        <taxon>Pentapetalae</taxon>
        <taxon>rosids</taxon>
        <taxon>fabids</taxon>
        <taxon>Fabales</taxon>
        <taxon>Fabaceae</taxon>
        <taxon>Papilionoideae</taxon>
        <taxon>50 kb inversion clade</taxon>
        <taxon>dalbergioids sensu lato</taxon>
        <taxon>Dalbergieae</taxon>
        <taxon>Pterocarpus clade</taxon>
        <taxon>Stylosanthes</taxon>
    </lineage>
</organism>
<feature type="domain" description="EF-hand" evidence="4">
    <location>
        <begin position="69"/>
        <end position="104"/>
    </location>
</feature>
<dbReference type="SMART" id="SM00054">
    <property type="entry name" value="EFh"/>
    <property type="match status" value="3"/>
</dbReference>
<dbReference type="Gene3D" id="1.10.238.10">
    <property type="entry name" value="EF-hand"/>
    <property type="match status" value="2"/>
</dbReference>
<keyword evidence="2" id="KW-0677">Repeat</keyword>
<accession>A0ABU6R4K3</accession>
<sequence length="211" mass="23912">MPMAHAIVSKSSRLLFFSKTTFFPFFKLAFPCLTPPHPPTPNKSLQVTGTDTDTNTLSLVIMPSNMRNTKDDKFREVFDHLDVDKDGKISSKELMDYLGSVGELVDHKVAKMIVNEFDSDGDELLHFGDFVRLMKQEDNGELEDVLRSAFEMFEVEKGCGCITPKGLQNMLHQLGEVKSHQECEAMIRPFDLDGNGFLDFHEFQQMMSPVP</sequence>
<comment type="caution">
    <text evidence="5">The sequence shown here is derived from an EMBL/GenBank/DDBJ whole genome shotgun (WGS) entry which is preliminary data.</text>
</comment>
<dbReference type="SUPFAM" id="SSF47473">
    <property type="entry name" value="EF-hand"/>
    <property type="match status" value="1"/>
</dbReference>
<evidence type="ECO:0000313" key="5">
    <source>
        <dbReference type="EMBL" id="MED6118431.1"/>
    </source>
</evidence>
<protein>
    <recommendedName>
        <fullName evidence="4">EF-hand domain-containing protein</fullName>
    </recommendedName>
</protein>
<dbReference type="PANTHER" id="PTHR10891">
    <property type="entry name" value="EF-HAND CALCIUM-BINDING DOMAIN CONTAINING PROTEIN"/>
    <property type="match status" value="1"/>
</dbReference>
<keyword evidence="1" id="KW-0479">Metal-binding</keyword>
<reference evidence="5 6" key="1">
    <citation type="journal article" date="2023" name="Plants (Basel)">
        <title>Bridging the Gap: Combining Genomics and Transcriptomics Approaches to Understand Stylosanthes scabra, an Orphan Legume from the Brazilian Caatinga.</title>
        <authorList>
            <person name="Ferreira-Neto J.R.C."/>
            <person name="da Silva M.D."/>
            <person name="Binneck E."/>
            <person name="de Melo N.F."/>
            <person name="da Silva R.H."/>
            <person name="de Melo A.L.T.M."/>
            <person name="Pandolfi V."/>
            <person name="Bustamante F.O."/>
            <person name="Brasileiro-Vidal A.C."/>
            <person name="Benko-Iseppon A.M."/>
        </authorList>
    </citation>
    <scope>NUCLEOTIDE SEQUENCE [LARGE SCALE GENOMIC DNA]</scope>
    <source>
        <tissue evidence="5">Leaves</tissue>
    </source>
</reference>
<feature type="domain" description="EF-hand" evidence="4">
    <location>
        <begin position="105"/>
        <end position="140"/>
    </location>
</feature>
<gene>
    <name evidence="5" type="ORF">PIB30_002137</name>
</gene>
<evidence type="ECO:0000256" key="3">
    <source>
        <dbReference type="ARBA" id="ARBA00022837"/>
    </source>
</evidence>
<evidence type="ECO:0000256" key="1">
    <source>
        <dbReference type="ARBA" id="ARBA00022723"/>
    </source>
</evidence>
<proteinExistence type="predicted"/>